<dbReference type="GO" id="GO:0004482">
    <property type="term" value="F:mRNA 5'-cap (guanine-N7-)-methyltransferase activity"/>
    <property type="evidence" value="ECO:0007669"/>
    <property type="project" value="InterPro"/>
</dbReference>
<evidence type="ECO:0000256" key="13">
    <source>
        <dbReference type="ARBA" id="ARBA00031012"/>
    </source>
</evidence>
<evidence type="ECO:0000256" key="4">
    <source>
        <dbReference type="ARBA" id="ARBA00022679"/>
    </source>
</evidence>
<evidence type="ECO:0000256" key="9">
    <source>
        <dbReference type="ARBA" id="ARBA00022953"/>
    </source>
</evidence>
<keyword evidence="7" id="KW-0547">Nucleotide-binding</keyword>
<dbReference type="EC" id="2.7.7.48" evidence="1"/>
<accession>A0A6F8PYU2</accession>
<evidence type="ECO:0000256" key="1">
    <source>
        <dbReference type="ARBA" id="ARBA00012494"/>
    </source>
</evidence>
<evidence type="ECO:0000256" key="6">
    <source>
        <dbReference type="ARBA" id="ARBA00022695"/>
    </source>
</evidence>
<evidence type="ECO:0000256" key="10">
    <source>
        <dbReference type="ARBA" id="ARBA00023042"/>
    </source>
</evidence>
<dbReference type="GO" id="GO:0003968">
    <property type="term" value="F:RNA-directed RNA polymerase activity"/>
    <property type="evidence" value="ECO:0007669"/>
    <property type="project" value="UniProtKB-KW"/>
</dbReference>
<reference evidence="15" key="1">
    <citation type="journal article" date="2020" name="Viruses">
        <title>Deciphering the Virome of Culex vishnui Subgroup Mosquitoes, the Major Vectors of Japanese Encephalitis, in Japan.</title>
        <authorList>
            <person name="Faizah A.N."/>
            <person name="Kobayashi D."/>
            <person name="Isawa H."/>
            <person name="Amoa-Bosompem M."/>
            <person name="Murota K."/>
            <person name="Higa Y."/>
            <person name="Futami K."/>
            <person name="Shimada S."/>
            <person name="Kim K.S."/>
            <person name="Itokawa K."/>
            <person name="Watanabe M."/>
            <person name="Tsuda Y."/>
            <person name="Minakawa N."/>
            <person name="Miura K."/>
            <person name="Hirayama K."/>
            <person name="Sawabe K."/>
        </authorList>
    </citation>
    <scope>NUCLEOTIDE SEQUENCE</scope>
    <source>
        <strain evidence="15">17CxIT-T4-F19</strain>
    </source>
</reference>
<keyword evidence="10" id="KW-0506">mRNA capping</keyword>
<keyword evidence="5" id="KW-0949">S-adenosyl-L-methionine</keyword>
<dbReference type="GO" id="GO:0005524">
    <property type="term" value="F:ATP binding"/>
    <property type="evidence" value="ECO:0007669"/>
    <property type="project" value="UniProtKB-KW"/>
</dbReference>
<dbReference type="PROSITE" id="PS50526">
    <property type="entry name" value="RDRP_SSRNA_NEG_NONSEG"/>
    <property type="match status" value="1"/>
</dbReference>
<feature type="domain" description="RdRp catalytic" evidence="14">
    <location>
        <begin position="633"/>
        <end position="792"/>
    </location>
</feature>
<evidence type="ECO:0000256" key="7">
    <source>
        <dbReference type="ARBA" id="ARBA00022741"/>
    </source>
</evidence>
<evidence type="ECO:0000256" key="2">
    <source>
        <dbReference type="ARBA" id="ARBA00022484"/>
    </source>
</evidence>
<dbReference type="EMBL" id="LC514058">
    <property type="protein sequence ID" value="BBQ04833.1"/>
    <property type="molecule type" value="Viral_cRNA"/>
</dbReference>
<organism evidence="15">
    <name type="scientific">Culex tritaeniorhynchus Aspiviridae-related virus</name>
    <dbReference type="NCBI Taxonomy" id="2684264"/>
    <lineage>
        <taxon>Viruses</taxon>
        <taxon>Riboviria</taxon>
        <taxon>Orthornavirae</taxon>
        <taxon>Negarnaviricota</taxon>
        <taxon>Haploviricotina</taxon>
        <taxon>Milneviricetes</taxon>
        <taxon>Naedrevirales</taxon>
        <taxon>Aspiviridae</taxon>
    </lineage>
</organism>
<evidence type="ECO:0000256" key="3">
    <source>
        <dbReference type="ARBA" id="ARBA00022664"/>
    </source>
</evidence>
<keyword evidence="2 15" id="KW-0696">RNA-directed RNA polymerase</keyword>
<proteinExistence type="predicted"/>
<protein>
    <recommendedName>
        <fullName evidence="1">RNA-directed RNA polymerase</fullName>
        <ecNumber evidence="1">2.7.7.48</ecNumber>
    </recommendedName>
    <alternativeName>
        <fullName evidence="13">Replicase</fullName>
    </alternativeName>
    <alternativeName>
        <fullName evidence="12">Transcriptase</fullName>
    </alternativeName>
</protein>
<keyword evidence="9" id="KW-0693">Viral RNA replication</keyword>
<evidence type="ECO:0000256" key="8">
    <source>
        <dbReference type="ARBA" id="ARBA00022840"/>
    </source>
</evidence>
<sequence length="2388" mass="277080">MEHIDIQDTYFRDLPNTLRHEIANNLNPDIQFNYLAPPIELLFEDARPQVPVRVKGVPLKLPKRIDSPLEPWPKEIKEYLMRSSIQEAPNCHGTIRHSLMSMKSLLQKHNIWVGGNKSFALHTLKDIIVNDFKFESQSFTNDYRSAAKNLAHIDLAIAANSNEIPKMAISGNILISKFLRFAERYRHKMTQDIMNVSQDNCLSDEHNSLEICTIDEGTYRFKQVDENINVIMLCNHDVFCLYSVLSQKLFIGPLNYLDYGTSFSESLLNLSLIRGMIEMRAFGPLCTEILDFTLANYDHNLSVKFMKSYETLCLLKSDIQDAALVNWKPIVDVLYDMHQISVELSPVEYSFTKTIAAFVGVPVQERGYGILGKLIHVLSKLNGRELQEASSLHKTIYYAEVDNELGIRKFLSRTHTLRPIRENAPSELACFAKSEFFFSYVKRHKLLPNLKGNEEKILLLTEAFNQKDLNRYKHVAPTWWNDVILWNCLDNILTDDPLEYAKDKGALKAEIHHGPGDSARELIQLISGDSYSVNMPNLEEIGRYQPSRCYEVRHDRDDILYKYPARLIMKEREQKEEGRLFGNQSLKNKHNMSYAMALSKKVLNYFDGEMMTIKDKERKLRLHRAAQLLQNRRHYSILLDIEGHNQSMQHHNTAPLLEFIGQVLGQENWGNLGNYFNQLHTYFYDPYMDKGIVSQGQLGGIEGWMNPVWTLHTLMSIKRAIYLENLQIKEIMVYSDDVNLVCKFDEEDHEEMVRIFTRIQVRMMEVGMICKLSQTALTKHRATILRQHYYDGDRADSTLKKLMACTTFQGDTIHSEELCVEGFDSTINSAIELTNYPYSVLLFKWFRLSLYMTNIMAQVLAYHNESSLLSVSNIPESIRHFLYPVDSATVTGDQVAFQRTVDDVMKMARKYINKQQNDVSLLDSLREVYGPPLQNKFSMDRRATIKYLLGNVDDMVNLIFLLSTLPVSVGGMGVSLYINSVVSGHSDSYYKVLHYLNAHIDKLGGDQSYCRAIIANILDAKKYGDIQSIQSNRPLIGIWPKHEYTQSANSYIMNKVKLFMRKRCRNPRIKQLLEVDLERNGIISTLQLLFADHFNPRICSFYVDHTVLYLVDLLLRKIDTSTGIVNMLPKKENITRVLQKMFLENRLNIFRVNSPDAIFGQTINVLAKLQHIRRTIYPYLSFDDIDEPLYDETGNFCATSKVICETYHKTRIHMNDKLVSYDAPYFSNEVLYKGEYLGPAQQFRSLRSYLAMKLATVTKWLLIRSDVDPYKIDADCDHIYYRACNYSLSTIVKESYHALKTLSQDAVGGEIRHRIPNLRFDTSSAIRAAPNSVTEIGARLFQEVIKKFEWEDCNINFEYLRYRLIVASNIRTMYRSNDNALIRFAFTSNIGIADVRIDKPDWRSQLQMITPKICITLQEHIDINYVNAIAYQYLLNGEECASCPIVSEKYIKFLETISENIEEKHIIQFYQELATEAMVGPLTLCRKDYWTAFKKRLDILYHKYREMTEDEFLSEKDKIIAKYLKITFDKYTGGMSTDRQEIYNLIIDHMDPVFTDYIRLSADLINVSHLCVKFLAEELDLSVLQLHTGIKIERQRHALGLCLAYHMLIKYCLIFTADLGYLTIDYQRTHELFKLILLDEESTVCTDPILNTLLKTVGRLYLYNACKLKFTEMMDNIYHATLDITITIEEILQRKIQVDKTSAQFKLVLKRYIQPEVEVNADELYVDINFHKNNWGHLLKHIKNISLMYSDVSIYNSQTGSDSFNPQYHLFKFFLDNNIIDTESQIFDIVAGRGDGCMAGKALGLNMKSYAISSAYNLLDSYKDVIIDDDYNLRDGQSLSKFTDCDLVHIDASFTGNEALSGFDIVYNVISDSNIVCIRMNSLDWDHLEEIQIKRFSNHRAFVIYPTIANLKYYHIYLVFIPVNNVMDLNWKNMRVFKDNESVYKRIFFNYTHMASLKNLLSAPSKAIRNSVTNTLVYKENYSGFIKQLIDARSHISFKSYVEYADIFHDVVHNLKIPKIMFDDLVRLVCEGEIPLSNANINQIRSEAQSRDGKFYCENKEEITYNKKLTSKWGKRMIKYNDGLQLHAYLCDNFPVSKYLNCPELLDFLITNYPHRRVRGCLALIKKLLHKGIDIIAEDQLKIIEYLKSEEASHVREIGSLNRIFTYLIEYMDLFFTTLNYSETTFFLYLDLARDRKSWQYKGKIMSTWRRLYPWLIIVKRTLEYSEDDHAYMNNKQRSQIKEKIKRYALEKRSEFNMENVDTAHRILNILPVDNVQTSNPDQELLYEKFLGGFIDNISQSHETLAVSLFAYKELVNDSVISHTCATTMSEVITNTLETGQAGVMLSNLNDLIMGATDDELRLWAEAGGWGEAEDWDDEPEYGQYADD</sequence>
<evidence type="ECO:0000256" key="5">
    <source>
        <dbReference type="ARBA" id="ARBA00022691"/>
    </source>
</evidence>
<name>A0A6F8PYU2_9VIRU</name>
<dbReference type="InterPro" id="IPR014023">
    <property type="entry name" value="Mononeg_RNA_pol_cat"/>
</dbReference>
<keyword evidence="4" id="KW-0808">Transferase</keyword>
<evidence type="ECO:0000256" key="11">
    <source>
        <dbReference type="ARBA" id="ARBA00023268"/>
    </source>
</evidence>
<keyword evidence="6" id="KW-0548">Nucleotidyltransferase</keyword>
<evidence type="ECO:0000313" key="15">
    <source>
        <dbReference type="EMBL" id="BBQ04833.1"/>
    </source>
</evidence>
<dbReference type="Pfam" id="PF00946">
    <property type="entry name" value="Mononeg_RNA_pol"/>
    <property type="match status" value="1"/>
</dbReference>
<evidence type="ECO:0000259" key="14">
    <source>
        <dbReference type="PROSITE" id="PS50526"/>
    </source>
</evidence>
<keyword evidence="11" id="KW-0511">Multifunctional enzyme</keyword>
<keyword evidence="8" id="KW-0067">ATP-binding</keyword>
<keyword evidence="3" id="KW-0507">mRNA processing</keyword>
<evidence type="ECO:0000256" key="12">
    <source>
        <dbReference type="ARBA" id="ARBA00030436"/>
    </source>
</evidence>